<proteinExistence type="predicted"/>
<dbReference type="GeneID" id="93426792"/>
<dbReference type="Pfam" id="PF08895">
    <property type="entry name" value="DUF1840"/>
    <property type="match status" value="1"/>
</dbReference>
<dbReference type="InterPro" id="IPR014991">
    <property type="entry name" value="DUF1840"/>
</dbReference>
<evidence type="ECO:0000313" key="1">
    <source>
        <dbReference type="EMBL" id="KGF31690.1"/>
    </source>
</evidence>
<keyword evidence="2" id="KW-1185">Reference proteome</keyword>
<dbReference type="Proteomes" id="UP000029629">
    <property type="component" value="Unassembled WGS sequence"/>
</dbReference>
<dbReference type="AlphaFoldDB" id="A0A095ZA83"/>
<gene>
    <name evidence="1" type="ORF">HMPREF2130_02840</name>
</gene>
<dbReference type="EMBL" id="JRNI01000011">
    <property type="protein sequence ID" value="KGF31690.1"/>
    <property type="molecule type" value="Genomic_DNA"/>
</dbReference>
<accession>A0A095ZA83</accession>
<dbReference type="OrthoDB" id="5296629at2"/>
<dbReference type="RefSeq" id="WP_018025345.1">
    <property type="nucleotide sequence ID" value="NZ_JRNI01000011.1"/>
</dbReference>
<dbReference type="eggNOG" id="ENOG5033BY9">
    <property type="taxonomic scope" value="Bacteria"/>
</dbReference>
<reference evidence="1 2" key="1">
    <citation type="submission" date="2014-07" db="EMBL/GenBank/DDBJ databases">
        <authorList>
            <person name="McCorrison J."/>
            <person name="Sanka R."/>
            <person name="Torralba M."/>
            <person name="Gillis M."/>
            <person name="Haft D.H."/>
            <person name="Methe B."/>
            <person name="Sutton G."/>
            <person name="Nelson K.E."/>
        </authorList>
    </citation>
    <scope>NUCLEOTIDE SEQUENCE [LARGE SCALE GENOMIC DNA]</scope>
    <source>
        <strain evidence="1 2">DNF00040</strain>
    </source>
</reference>
<sequence>MLITFKSKNSGEVMMLAKHALAVLKAAGRDYGDTMPAQGVFTAEQLTEAIANLRQAIDEDSHKDLHSYAVHDQEVEQRDKENLEAKHPLIEGVNLSQRAYPLLKMFESAQQHGDDVVWSGGSAW</sequence>
<evidence type="ECO:0000313" key="2">
    <source>
        <dbReference type="Proteomes" id="UP000029629"/>
    </source>
</evidence>
<protein>
    <recommendedName>
        <fullName evidence="3">DUF1840 domain-containing protein</fullName>
    </recommendedName>
</protein>
<name>A0A095ZA83_9BURK</name>
<organism evidence="1 2">
    <name type="scientific">Oligella urethralis DNF00040</name>
    <dbReference type="NCBI Taxonomy" id="1401065"/>
    <lineage>
        <taxon>Bacteria</taxon>
        <taxon>Pseudomonadati</taxon>
        <taxon>Pseudomonadota</taxon>
        <taxon>Betaproteobacteria</taxon>
        <taxon>Burkholderiales</taxon>
        <taxon>Alcaligenaceae</taxon>
        <taxon>Oligella</taxon>
    </lineage>
</organism>
<comment type="caution">
    <text evidence="1">The sequence shown here is derived from an EMBL/GenBank/DDBJ whole genome shotgun (WGS) entry which is preliminary data.</text>
</comment>
<evidence type="ECO:0008006" key="3">
    <source>
        <dbReference type="Google" id="ProtNLM"/>
    </source>
</evidence>